<evidence type="ECO:0000313" key="3">
    <source>
        <dbReference type="Proteomes" id="UP000715441"/>
    </source>
</evidence>
<dbReference type="Proteomes" id="UP000715441">
    <property type="component" value="Unassembled WGS sequence"/>
</dbReference>
<organism evidence="2 3">
    <name type="scientific">Amycolatopsis acididurans</name>
    <dbReference type="NCBI Taxonomy" id="2724524"/>
    <lineage>
        <taxon>Bacteria</taxon>
        <taxon>Bacillati</taxon>
        <taxon>Actinomycetota</taxon>
        <taxon>Actinomycetes</taxon>
        <taxon>Pseudonocardiales</taxon>
        <taxon>Pseudonocardiaceae</taxon>
        <taxon>Amycolatopsis</taxon>
    </lineage>
</organism>
<sequence>MKLRAFPLVVAAGLTLFGCSSKGDTVAKDTLEQGITDTLTKAVGQRPDKVECPGPIKAEAGQTMRCVLTAGSTRYGLSATITSYENGTAHYRAQVDQQPMR</sequence>
<dbReference type="InterPro" id="IPR025637">
    <property type="entry name" value="DUF4333"/>
</dbReference>
<dbReference type="PROSITE" id="PS51257">
    <property type="entry name" value="PROKAR_LIPOPROTEIN"/>
    <property type="match status" value="1"/>
</dbReference>
<dbReference type="Pfam" id="PF14230">
    <property type="entry name" value="DUF4333"/>
    <property type="match status" value="1"/>
</dbReference>
<dbReference type="EMBL" id="JAAXLS010000023">
    <property type="protein sequence ID" value="NKQ56465.1"/>
    <property type="molecule type" value="Genomic_DNA"/>
</dbReference>
<protein>
    <submittedName>
        <fullName evidence="2">DUF4333 domain-containing protein</fullName>
    </submittedName>
</protein>
<reference evidence="2 3" key="1">
    <citation type="submission" date="2020-04" db="EMBL/GenBank/DDBJ databases">
        <title>Novel species.</title>
        <authorList>
            <person name="Teo W.F.A."/>
            <person name="Lipun K."/>
            <person name="Srisuk N."/>
            <person name="Duangmal K."/>
        </authorList>
    </citation>
    <scope>NUCLEOTIDE SEQUENCE [LARGE SCALE GENOMIC DNA]</scope>
    <source>
        <strain evidence="2 3">K13G38</strain>
    </source>
</reference>
<dbReference type="RefSeq" id="WP_168519497.1">
    <property type="nucleotide sequence ID" value="NZ_JAAXLS010000023.1"/>
</dbReference>
<keyword evidence="3" id="KW-1185">Reference proteome</keyword>
<name>A0ABX1JCW6_9PSEU</name>
<feature type="domain" description="DUF4333" evidence="1">
    <location>
        <begin position="16"/>
        <end position="83"/>
    </location>
</feature>
<evidence type="ECO:0000313" key="2">
    <source>
        <dbReference type="EMBL" id="NKQ56465.1"/>
    </source>
</evidence>
<evidence type="ECO:0000259" key="1">
    <source>
        <dbReference type="Pfam" id="PF14230"/>
    </source>
</evidence>
<accession>A0ABX1JCW6</accession>
<proteinExistence type="predicted"/>
<gene>
    <name evidence="2" type="ORF">HFP15_26665</name>
</gene>
<comment type="caution">
    <text evidence="2">The sequence shown here is derived from an EMBL/GenBank/DDBJ whole genome shotgun (WGS) entry which is preliminary data.</text>
</comment>